<evidence type="ECO:0000313" key="3">
    <source>
        <dbReference type="Proteomes" id="UP000281647"/>
    </source>
</evidence>
<dbReference type="OrthoDB" id="9804723at2"/>
<dbReference type="EMBL" id="RKST01000037">
    <property type="protein sequence ID" value="RUM95544.1"/>
    <property type="molecule type" value="Genomic_DNA"/>
</dbReference>
<dbReference type="RefSeq" id="WP_128628585.1">
    <property type="nucleotide sequence ID" value="NZ_RKST01000037.1"/>
</dbReference>
<dbReference type="Gene3D" id="3.40.50.1820">
    <property type="entry name" value="alpha/beta hydrolase"/>
    <property type="match status" value="1"/>
</dbReference>
<dbReference type="InterPro" id="IPR029058">
    <property type="entry name" value="AB_hydrolase_fold"/>
</dbReference>
<dbReference type="PANTHER" id="PTHR43689">
    <property type="entry name" value="HYDROLASE"/>
    <property type="match status" value="1"/>
</dbReference>
<evidence type="ECO:0000259" key="1">
    <source>
        <dbReference type="Pfam" id="PF12697"/>
    </source>
</evidence>
<dbReference type="PANTHER" id="PTHR43689:SF8">
    <property type="entry name" value="ALPHA_BETA-HYDROLASES SUPERFAMILY PROTEIN"/>
    <property type="match status" value="1"/>
</dbReference>
<organism evidence="2 3">
    <name type="scientific">Borborobacter arsenicus</name>
    <dbReference type="NCBI Taxonomy" id="1851146"/>
    <lineage>
        <taxon>Bacteria</taxon>
        <taxon>Pseudomonadati</taxon>
        <taxon>Pseudomonadota</taxon>
        <taxon>Alphaproteobacteria</taxon>
        <taxon>Hyphomicrobiales</taxon>
        <taxon>Phyllobacteriaceae</taxon>
        <taxon>Borborobacter</taxon>
    </lineage>
</organism>
<keyword evidence="2" id="KW-0378">Hydrolase</keyword>
<dbReference type="AlphaFoldDB" id="A0A432V006"/>
<comment type="caution">
    <text evidence="2">The sequence shown here is derived from an EMBL/GenBank/DDBJ whole genome shotgun (WGS) entry which is preliminary data.</text>
</comment>
<dbReference type="Proteomes" id="UP000281647">
    <property type="component" value="Unassembled WGS sequence"/>
</dbReference>
<reference evidence="2 3" key="1">
    <citation type="submission" date="2018-11" db="EMBL/GenBank/DDBJ databases">
        <title>Pseudaminobacter arsenicus sp. nov., an arsenic-resistant bacterium isolated from arsenic-rich aquifers.</title>
        <authorList>
            <person name="Mu Y."/>
        </authorList>
    </citation>
    <scope>NUCLEOTIDE SEQUENCE [LARGE SCALE GENOMIC DNA]</scope>
    <source>
        <strain evidence="2 3">CB3</strain>
    </source>
</reference>
<protein>
    <submittedName>
        <fullName evidence="2">Alpha/beta fold hydrolase</fullName>
    </submittedName>
</protein>
<evidence type="ECO:0000313" key="2">
    <source>
        <dbReference type="EMBL" id="RUM95544.1"/>
    </source>
</evidence>
<dbReference type="InterPro" id="IPR000073">
    <property type="entry name" value="AB_hydrolase_1"/>
</dbReference>
<dbReference type="PRINTS" id="PR00111">
    <property type="entry name" value="ABHYDROLASE"/>
</dbReference>
<proteinExistence type="predicted"/>
<dbReference type="SUPFAM" id="SSF53474">
    <property type="entry name" value="alpha/beta-Hydrolases"/>
    <property type="match status" value="1"/>
</dbReference>
<accession>A0A432V006</accession>
<dbReference type="GO" id="GO:0016787">
    <property type="term" value="F:hydrolase activity"/>
    <property type="evidence" value="ECO:0007669"/>
    <property type="project" value="UniProtKB-KW"/>
</dbReference>
<dbReference type="Pfam" id="PF12697">
    <property type="entry name" value="Abhydrolase_6"/>
    <property type="match status" value="1"/>
</dbReference>
<keyword evidence="3" id="KW-1185">Reference proteome</keyword>
<feature type="domain" description="AB hydrolase-1" evidence="1">
    <location>
        <begin position="17"/>
        <end position="245"/>
    </location>
</feature>
<name>A0A432V006_9HYPH</name>
<gene>
    <name evidence="2" type="ORF">EET67_22535</name>
</gene>
<sequence>MTQKLFAAESGSGDQTVVLLHGFGGWHGIWNEITAALAAGSRVFAYDLPGHAGSLDWPDAGPAKVAARAILADLEARGIAKAHLVGHSMGGAIAALAALMQPDRAATLTLLAPGGFGEEINGPLLRRYAAARSREEISACLTLMSGPGFTLPDQAVDAFVKMRSAPGQTEKLVEIGAAITKDDKQGVIPRELLAGLTMPVAVAWGTEDTVLPYRQTVGLPGNFMLHSVGGAGHMLPEEVPGKVIDIIRRNSGVV</sequence>